<evidence type="ECO:0000256" key="2">
    <source>
        <dbReference type="ARBA" id="ARBA00023136"/>
    </source>
</evidence>
<keyword evidence="5" id="KW-0732">Signal</keyword>
<dbReference type="InterPro" id="IPR006665">
    <property type="entry name" value="OmpA-like"/>
</dbReference>
<protein>
    <submittedName>
        <fullName evidence="7">OmpA family protein</fullName>
    </submittedName>
</protein>
<dbReference type="Pfam" id="PF00691">
    <property type="entry name" value="OmpA"/>
    <property type="match status" value="1"/>
</dbReference>
<dbReference type="PANTHER" id="PTHR30329">
    <property type="entry name" value="STATOR ELEMENT OF FLAGELLAR MOTOR COMPLEX"/>
    <property type="match status" value="1"/>
</dbReference>
<feature type="domain" description="OmpA-like" evidence="6">
    <location>
        <begin position="276"/>
        <end position="390"/>
    </location>
</feature>
<feature type="signal peptide" evidence="5">
    <location>
        <begin position="1"/>
        <end position="20"/>
    </location>
</feature>
<gene>
    <name evidence="7" type="ORF">N6H18_12285</name>
</gene>
<name>A0ABY6CKT8_9BACT</name>
<evidence type="ECO:0000256" key="3">
    <source>
        <dbReference type="ARBA" id="ARBA00023237"/>
    </source>
</evidence>
<evidence type="ECO:0000256" key="5">
    <source>
        <dbReference type="SAM" id="SignalP"/>
    </source>
</evidence>
<keyword evidence="8" id="KW-1185">Reference proteome</keyword>
<reference evidence="7" key="1">
    <citation type="submission" date="2022-09" db="EMBL/GenBank/DDBJ databases">
        <title>Comparative genomics and taxonomic characterization of three novel marine species of genus Reichenbachiella exhibiting antioxidant and polysaccharide degradation activities.</title>
        <authorList>
            <person name="Muhammad N."/>
            <person name="Lee Y.-J."/>
            <person name="Ko J."/>
            <person name="Kim S.-G."/>
        </authorList>
    </citation>
    <scope>NUCLEOTIDE SEQUENCE</scope>
    <source>
        <strain evidence="7">BKB1-1</strain>
    </source>
</reference>
<dbReference type="InterPro" id="IPR050330">
    <property type="entry name" value="Bact_OuterMem_StrucFunc"/>
</dbReference>
<evidence type="ECO:0000259" key="6">
    <source>
        <dbReference type="PROSITE" id="PS51123"/>
    </source>
</evidence>
<dbReference type="EMBL" id="CP106679">
    <property type="protein sequence ID" value="UXP31127.1"/>
    <property type="molecule type" value="Genomic_DNA"/>
</dbReference>
<feature type="chain" id="PRO_5046289386" evidence="5">
    <location>
        <begin position="21"/>
        <end position="390"/>
    </location>
</feature>
<dbReference type="PRINTS" id="PR01021">
    <property type="entry name" value="OMPADOMAIN"/>
</dbReference>
<dbReference type="CDD" id="cd07185">
    <property type="entry name" value="OmpA_C-like"/>
    <property type="match status" value="1"/>
</dbReference>
<dbReference type="Gene3D" id="3.30.1330.60">
    <property type="entry name" value="OmpA-like domain"/>
    <property type="match status" value="1"/>
</dbReference>
<dbReference type="InterPro" id="IPR006664">
    <property type="entry name" value="OMP_bac"/>
</dbReference>
<proteinExistence type="predicted"/>
<dbReference type="Proteomes" id="UP001065174">
    <property type="component" value="Chromosome"/>
</dbReference>
<evidence type="ECO:0000256" key="1">
    <source>
        <dbReference type="ARBA" id="ARBA00004442"/>
    </source>
</evidence>
<sequence length="390" mass="44588">MQKMYFVLLASYLLSARGYAQNMVINPSFEEIWDCPFSMNQLEYVKSWFPFGTADPSPDFFHGCAKDGFMGIPENMFGQQEAHSGESYIGLICYLTSKSGKGWRVPANHREFVMVQLTKPLVAGHQYYGEFWINLADACEFSINSIGMYFTRDLPHFDWQAMDLGYYKPQINSDPSVSLHDNKGWTKVSGTFTAKGDELALTIGTFRPDSELDPKKTKREFISGRDKNLPKHLQPMISYYFIDDVKVIPLDPNESIFPDPIALAPIEEEYFGPAEVGNTFTLQNIYFEFEKATLLRSSLLELKRLNTYLEKYPRVKIQVEGHTDNVGSQGFNDQLSTDRAKAVVDYLVANGISKFRLEYKGYGSHRPIVPNDTPQNRALNRRVEFLILEN</sequence>
<dbReference type="RefSeq" id="WP_262308571.1">
    <property type="nucleotide sequence ID" value="NZ_CP106679.1"/>
</dbReference>
<evidence type="ECO:0000313" key="7">
    <source>
        <dbReference type="EMBL" id="UXP31127.1"/>
    </source>
</evidence>
<dbReference type="SUPFAM" id="SSF103088">
    <property type="entry name" value="OmpA-like"/>
    <property type="match status" value="1"/>
</dbReference>
<dbReference type="PANTHER" id="PTHR30329:SF21">
    <property type="entry name" value="LIPOPROTEIN YIAD-RELATED"/>
    <property type="match status" value="1"/>
</dbReference>
<dbReference type="Gene3D" id="2.60.120.260">
    <property type="entry name" value="Galactose-binding domain-like"/>
    <property type="match status" value="1"/>
</dbReference>
<comment type="subcellular location">
    <subcellularLocation>
        <location evidence="1">Cell outer membrane</location>
    </subcellularLocation>
</comment>
<dbReference type="InterPro" id="IPR036737">
    <property type="entry name" value="OmpA-like_sf"/>
</dbReference>
<keyword evidence="2 4" id="KW-0472">Membrane</keyword>
<evidence type="ECO:0000256" key="4">
    <source>
        <dbReference type="PROSITE-ProRule" id="PRU00473"/>
    </source>
</evidence>
<organism evidence="7 8">
    <name type="scientific">Reichenbachiella agarivorans</name>
    <dbReference type="NCBI Taxonomy" id="2979464"/>
    <lineage>
        <taxon>Bacteria</taxon>
        <taxon>Pseudomonadati</taxon>
        <taxon>Bacteroidota</taxon>
        <taxon>Cytophagia</taxon>
        <taxon>Cytophagales</taxon>
        <taxon>Reichenbachiellaceae</taxon>
        <taxon>Reichenbachiella</taxon>
    </lineage>
</organism>
<dbReference type="PROSITE" id="PS51123">
    <property type="entry name" value="OMPA_2"/>
    <property type="match status" value="1"/>
</dbReference>
<keyword evidence="3" id="KW-0998">Cell outer membrane</keyword>
<evidence type="ECO:0000313" key="8">
    <source>
        <dbReference type="Proteomes" id="UP001065174"/>
    </source>
</evidence>
<accession>A0ABY6CKT8</accession>